<comment type="caution">
    <text evidence="2">The sequence shown here is derived from an EMBL/GenBank/DDBJ whole genome shotgun (WGS) entry which is preliminary data.</text>
</comment>
<feature type="transmembrane region" description="Helical" evidence="1">
    <location>
        <begin position="15"/>
        <end position="33"/>
    </location>
</feature>
<keyword evidence="1" id="KW-0812">Transmembrane</keyword>
<dbReference type="AlphaFoldDB" id="A0A179B9M3"/>
<protein>
    <submittedName>
        <fullName evidence="2">Uncharacterized protein</fullName>
    </submittedName>
</protein>
<accession>A0A179B9M3</accession>
<organism evidence="2">
    <name type="scientific">Rhizobium leguminosarum</name>
    <dbReference type="NCBI Taxonomy" id="384"/>
    <lineage>
        <taxon>Bacteria</taxon>
        <taxon>Pseudomonadati</taxon>
        <taxon>Pseudomonadota</taxon>
        <taxon>Alphaproteobacteria</taxon>
        <taxon>Hyphomicrobiales</taxon>
        <taxon>Rhizobiaceae</taxon>
        <taxon>Rhizobium/Agrobacterium group</taxon>
        <taxon>Rhizobium</taxon>
    </lineage>
</organism>
<evidence type="ECO:0000313" key="2">
    <source>
        <dbReference type="EMBL" id="OAP88417.1"/>
    </source>
</evidence>
<proteinExistence type="predicted"/>
<reference evidence="2" key="1">
    <citation type="submission" date="2016-04" db="EMBL/GenBank/DDBJ databases">
        <title>Fast-growing isolate from the root nodules of Vavilovia formosa.</title>
        <authorList>
            <person name="Kimeklis A."/>
            <person name="Safronova V."/>
            <person name="Belimov A."/>
            <person name="Andronov E."/>
        </authorList>
    </citation>
    <scope>NUCLEOTIDE SEQUENCE [LARGE SCALE GENOMIC DNA]</scope>
    <source>
        <strain evidence="2">Vaf-46</strain>
    </source>
</reference>
<gene>
    <name evidence="2" type="ORF">A4U53_35115</name>
</gene>
<name>A0A179B9M3_RHILE</name>
<evidence type="ECO:0000256" key="1">
    <source>
        <dbReference type="SAM" id="Phobius"/>
    </source>
</evidence>
<dbReference type="RefSeq" id="WP_064251049.1">
    <property type="nucleotide sequence ID" value="NZ_CAXURF020000001.1"/>
</dbReference>
<keyword evidence="1" id="KW-1133">Transmembrane helix</keyword>
<sequence length="67" mass="7544">MTALYPKALSLFCRGGYSLSFLICLAGILTPFMPRKRQQKQDYSAARVFSDAQTTLQHIELCSKDGR</sequence>
<dbReference type="EMBL" id="LWBS01000458">
    <property type="protein sequence ID" value="OAP88417.1"/>
    <property type="molecule type" value="Genomic_DNA"/>
</dbReference>
<keyword evidence="1" id="KW-0472">Membrane</keyword>